<sequence length="274" mass="28891">MSETCNGSCSSCSSAGNCNKIPGPTRQGVGRIIAVGSGKGGVGKSTVSALLAVALNRAGYRVGVLDADVTGPSIPKLLGIDRAPYVENDKIQMPATASGIEVLSVNLLLKDDGAPVVWRGPLISGTIKQFWEDGAWGGLDFAVVDLPPGTADAPLTVMQSIQVDGILAVTMPQSLSTMIVQKQINLGKMMNVPLLGLVENMSYAVCPHCGERWDLFGSSHREEIEKLFSLKTLARIPVDQKLAELGDAGRLEEYENEELMQALTAATVGVKARA</sequence>
<dbReference type="EMBL" id="VUNH01000009">
    <property type="protein sequence ID" value="MST56153.1"/>
    <property type="molecule type" value="Genomic_DNA"/>
</dbReference>
<comment type="function">
    <text evidence="6">Binds and transfers iron-sulfur (Fe-S) clusters to target apoproteins. Can hydrolyze ATP.</text>
</comment>
<keyword evidence="2 6" id="KW-0547">Nucleotide-binding</keyword>
<comment type="similarity">
    <text evidence="6">Belongs to the Mrp/NBP35 ATP-binding proteins family.</text>
</comment>
<dbReference type="PANTHER" id="PTHR42961:SF2">
    <property type="entry name" value="IRON-SULFUR PROTEIN NUBPL"/>
    <property type="match status" value="1"/>
</dbReference>
<feature type="binding site" evidence="6">
    <location>
        <begin position="38"/>
        <end position="45"/>
    </location>
    <ligand>
        <name>ATP</name>
        <dbReference type="ChEBI" id="CHEBI:30616"/>
    </ligand>
</feature>
<keyword evidence="6" id="KW-0378">Hydrolase</keyword>
<dbReference type="AlphaFoldDB" id="A0A6L5YDI6"/>
<name>A0A6L5YDI6_9BACT</name>
<evidence type="ECO:0000313" key="7">
    <source>
        <dbReference type="EMBL" id="MST56153.1"/>
    </source>
</evidence>
<evidence type="ECO:0000313" key="8">
    <source>
        <dbReference type="Proteomes" id="UP000473699"/>
    </source>
</evidence>
<accession>A0A6L5YDI6</accession>
<reference evidence="7 8" key="1">
    <citation type="submission" date="2019-08" db="EMBL/GenBank/DDBJ databases">
        <title>In-depth cultivation of the pig gut microbiome towards novel bacterial diversity and tailored functional studies.</title>
        <authorList>
            <person name="Wylensek D."/>
            <person name="Hitch T.C.A."/>
            <person name="Clavel T."/>
        </authorList>
    </citation>
    <scope>NUCLEOTIDE SEQUENCE [LARGE SCALE GENOMIC DNA]</scope>
    <source>
        <strain evidence="7 8">SM-530-WT-4B</strain>
    </source>
</reference>
<dbReference type="GO" id="GO:0046872">
    <property type="term" value="F:metal ion binding"/>
    <property type="evidence" value="ECO:0007669"/>
    <property type="project" value="UniProtKB-KW"/>
</dbReference>
<dbReference type="GO" id="GO:0140663">
    <property type="term" value="F:ATP-dependent FeS chaperone activity"/>
    <property type="evidence" value="ECO:0007669"/>
    <property type="project" value="InterPro"/>
</dbReference>
<gene>
    <name evidence="7" type="ORF">FYJ74_08930</name>
</gene>
<dbReference type="GO" id="GO:0005524">
    <property type="term" value="F:ATP binding"/>
    <property type="evidence" value="ECO:0007669"/>
    <property type="project" value="UniProtKB-UniRule"/>
</dbReference>
<organism evidence="7 8">
    <name type="scientific">Pyramidobacter porci</name>
    <dbReference type="NCBI Taxonomy" id="2605789"/>
    <lineage>
        <taxon>Bacteria</taxon>
        <taxon>Thermotogati</taxon>
        <taxon>Synergistota</taxon>
        <taxon>Synergistia</taxon>
        <taxon>Synergistales</taxon>
        <taxon>Dethiosulfovibrionaceae</taxon>
        <taxon>Pyramidobacter</taxon>
    </lineage>
</organism>
<comment type="subunit">
    <text evidence="6">Homodimer.</text>
</comment>
<dbReference type="InterPro" id="IPR019591">
    <property type="entry name" value="Mrp/NBP35_ATP-bd"/>
</dbReference>
<keyword evidence="3 6" id="KW-0067">ATP-binding</keyword>
<evidence type="ECO:0000256" key="4">
    <source>
        <dbReference type="ARBA" id="ARBA00023004"/>
    </source>
</evidence>
<dbReference type="GO" id="GO:0016887">
    <property type="term" value="F:ATP hydrolysis activity"/>
    <property type="evidence" value="ECO:0007669"/>
    <property type="project" value="UniProtKB-UniRule"/>
</dbReference>
<dbReference type="HAMAP" id="MF_02040">
    <property type="entry name" value="Mrp_NBP35"/>
    <property type="match status" value="1"/>
</dbReference>
<dbReference type="InterPro" id="IPR044304">
    <property type="entry name" value="NUBPL-like"/>
</dbReference>
<keyword evidence="4 6" id="KW-0408">Iron</keyword>
<evidence type="ECO:0000256" key="2">
    <source>
        <dbReference type="ARBA" id="ARBA00022741"/>
    </source>
</evidence>
<dbReference type="InterPro" id="IPR027417">
    <property type="entry name" value="P-loop_NTPase"/>
</dbReference>
<dbReference type="Gene3D" id="3.40.50.300">
    <property type="entry name" value="P-loop containing nucleotide triphosphate hydrolases"/>
    <property type="match status" value="1"/>
</dbReference>
<dbReference type="PANTHER" id="PTHR42961">
    <property type="entry name" value="IRON-SULFUR PROTEIN NUBPL"/>
    <property type="match status" value="1"/>
</dbReference>
<evidence type="ECO:0000256" key="3">
    <source>
        <dbReference type="ARBA" id="ARBA00022840"/>
    </source>
</evidence>
<dbReference type="GO" id="GO:0016226">
    <property type="term" value="P:iron-sulfur cluster assembly"/>
    <property type="evidence" value="ECO:0007669"/>
    <property type="project" value="InterPro"/>
</dbReference>
<dbReference type="Pfam" id="PF10609">
    <property type="entry name" value="ParA"/>
    <property type="match status" value="1"/>
</dbReference>
<evidence type="ECO:0000256" key="6">
    <source>
        <dbReference type="HAMAP-Rule" id="MF_02040"/>
    </source>
</evidence>
<comment type="caution">
    <text evidence="7">The sequence shown here is derived from an EMBL/GenBank/DDBJ whole genome shotgun (WGS) entry which is preliminary data.</text>
</comment>
<keyword evidence="8" id="KW-1185">Reference proteome</keyword>
<dbReference type="CDD" id="cd02037">
    <property type="entry name" value="Mrp_NBP35"/>
    <property type="match status" value="1"/>
</dbReference>
<dbReference type="Proteomes" id="UP000473699">
    <property type="component" value="Unassembled WGS sequence"/>
</dbReference>
<dbReference type="RefSeq" id="WP_154529237.1">
    <property type="nucleotide sequence ID" value="NZ_VUNH01000009.1"/>
</dbReference>
<dbReference type="FunFam" id="3.40.50.300:FF:001119">
    <property type="entry name" value="Iron-sulfur cluster carrier protein"/>
    <property type="match status" value="1"/>
</dbReference>
<evidence type="ECO:0000256" key="5">
    <source>
        <dbReference type="ARBA" id="ARBA00023014"/>
    </source>
</evidence>
<keyword evidence="5 6" id="KW-0411">Iron-sulfur</keyword>
<evidence type="ECO:0000256" key="1">
    <source>
        <dbReference type="ARBA" id="ARBA00022723"/>
    </source>
</evidence>
<dbReference type="GO" id="GO:0051539">
    <property type="term" value="F:4 iron, 4 sulfur cluster binding"/>
    <property type="evidence" value="ECO:0007669"/>
    <property type="project" value="TreeGrafter"/>
</dbReference>
<protein>
    <recommendedName>
        <fullName evidence="6">Iron-sulfur cluster carrier protein</fullName>
    </recommendedName>
</protein>
<dbReference type="InterPro" id="IPR033756">
    <property type="entry name" value="YlxH/NBP35"/>
</dbReference>
<dbReference type="SUPFAM" id="SSF52540">
    <property type="entry name" value="P-loop containing nucleoside triphosphate hydrolases"/>
    <property type="match status" value="1"/>
</dbReference>
<proteinExistence type="inferred from homology"/>
<keyword evidence="1 6" id="KW-0479">Metal-binding</keyword>